<dbReference type="EMBL" id="VUMN01000008">
    <property type="protein sequence ID" value="MSS58214.1"/>
    <property type="molecule type" value="Genomic_DNA"/>
</dbReference>
<comment type="caution">
    <text evidence="3">The sequence shown here is derived from an EMBL/GenBank/DDBJ whole genome shotgun (WGS) entry which is preliminary data.</text>
</comment>
<evidence type="ECO:0000256" key="2">
    <source>
        <dbReference type="SAM" id="Phobius"/>
    </source>
</evidence>
<name>A0A7X2NRG0_9FIRM</name>
<gene>
    <name evidence="3" type="ORF">FYJ51_04770</name>
</gene>
<accession>A0A7X2NRG0</accession>
<proteinExistence type="predicted"/>
<dbReference type="RefSeq" id="WP_154503881.1">
    <property type="nucleotide sequence ID" value="NZ_VUMN01000008.1"/>
</dbReference>
<feature type="compositionally biased region" description="Basic and acidic residues" evidence="1">
    <location>
        <begin position="190"/>
        <end position="203"/>
    </location>
</feature>
<feature type="transmembrane region" description="Helical" evidence="2">
    <location>
        <begin position="32"/>
        <end position="51"/>
    </location>
</feature>
<dbReference type="AlphaFoldDB" id="A0A7X2NRG0"/>
<evidence type="ECO:0000313" key="4">
    <source>
        <dbReference type="Proteomes" id="UP000461880"/>
    </source>
</evidence>
<evidence type="ECO:0000256" key="1">
    <source>
        <dbReference type="SAM" id="MobiDB-lite"/>
    </source>
</evidence>
<protein>
    <submittedName>
        <fullName evidence="3">Uncharacterized protein</fullName>
    </submittedName>
</protein>
<keyword evidence="2" id="KW-0812">Transmembrane</keyword>
<feature type="compositionally biased region" description="Basic and acidic residues" evidence="1">
    <location>
        <begin position="210"/>
        <end position="235"/>
    </location>
</feature>
<keyword evidence="2" id="KW-0472">Membrane</keyword>
<feature type="region of interest" description="Disordered" evidence="1">
    <location>
        <begin position="190"/>
        <end position="247"/>
    </location>
</feature>
<keyword evidence="4" id="KW-1185">Reference proteome</keyword>
<evidence type="ECO:0000313" key="3">
    <source>
        <dbReference type="EMBL" id="MSS58214.1"/>
    </source>
</evidence>
<reference evidence="3 4" key="1">
    <citation type="submission" date="2019-08" db="EMBL/GenBank/DDBJ databases">
        <title>In-depth cultivation of the pig gut microbiome towards novel bacterial diversity and tailored functional studies.</title>
        <authorList>
            <person name="Wylensek D."/>
            <person name="Hitch T.C.A."/>
            <person name="Clavel T."/>
        </authorList>
    </citation>
    <scope>NUCLEOTIDE SEQUENCE [LARGE SCALE GENOMIC DNA]</scope>
    <source>
        <strain evidence="3 4">Oil+RF-744-GAM-WT-6</strain>
    </source>
</reference>
<sequence length="247" mass="28334">MEQSEERTRSFFLPKNFQNGISIGTHSYPASFLVQGVVFALLPVAAAYWILPAFGMVLSVSDSIGTVLMFSTLFGYAGIHGVKGGTFLQFLKAVFRFYRSRRTAYYNPRVRIEVAEEKKAAGKEQELPREKLKKFLSGFHRTSVHRAASDPADTLSEAAEPGELFFEEDIGIVKTPVEYMNPKEYRTYRKNLKKEERRKTKEERRRRKEAQRGSKKERKAKVSETSAEHSAESSDQRTLPRHRHHKG</sequence>
<organism evidence="3 4">
    <name type="scientific">Stecheria intestinalis</name>
    <dbReference type="NCBI Taxonomy" id="2606630"/>
    <lineage>
        <taxon>Bacteria</taxon>
        <taxon>Bacillati</taxon>
        <taxon>Bacillota</taxon>
        <taxon>Erysipelotrichia</taxon>
        <taxon>Erysipelotrichales</taxon>
        <taxon>Erysipelotrichaceae</taxon>
        <taxon>Stecheria</taxon>
    </lineage>
</organism>
<dbReference type="Proteomes" id="UP000461880">
    <property type="component" value="Unassembled WGS sequence"/>
</dbReference>
<keyword evidence="2" id="KW-1133">Transmembrane helix</keyword>